<keyword evidence="1" id="KW-0812">Transmembrane</keyword>
<protein>
    <submittedName>
        <fullName evidence="2">Uncharacterized protein</fullName>
    </submittedName>
</protein>
<keyword evidence="1" id="KW-1133">Transmembrane helix</keyword>
<gene>
    <name evidence="2" type="ORF">OCBIM_22026684mg</name>
</gene>
<feature type="transmembrane region" description="Helical" evidence="1">
    <location>
        <begin position="5"/>
        <end position="22"/>
    </location>
</feature>
<reference evidence="2" key="1">
    <citation type="submission" date="2015-07" db="EMBL/GenBank/DDBJ databases">
        <title>MeaNS - Measles Nucleotide Surveillance Program.</title>
        <authorList>
            <person name="Tran T."/>
            <person name="Druce J."/>
        </authorList>
    </citation>
    <scope>NUCLEOTIDE SEQUENCE</scope>
    <source>
        <strain evidence="2">UCB-OBI-ISO-001</strain>
        <tissue evidence="2">Gonad</tissue>
    </source>
</reference>
<evidence type="ECO:0000313" key="2">
    <source>
        <dbReference type="EMBL" id="KOF98236.1"/>
    </source>
</evidence>
<proteinExistence type="predicted"/>
<dbReference type="EMBL" id="KQ416196">
    <property type="protein sequence ID" value="KOF98236.1"/>
    <property type="molecule type" value="Genomic_DNA"/>
</dbReference>
<dbReference type="AlphaFoldDB" id="A0A0L8I9R2"/>
<keyword evidence="1" id="KW-0472">Membrane</keyword>
<accession>A0A0L8I9R2</accession>
<organism evidence="2">
    <name type="scientific">Octopus bimaculoides</name>
    <name type="common">California two-spotted octopus</name>
    <dbReference type="NCBI Taxonomy" id="37653"/>
    <lineage>
        <taxon>Eukaryota</taxon>
        <taxon>Metazoa</taxon>
        <taxon>Spiralia</taxon>
        <taxon>Lophotrochozoa</taxon>
        <taxon>Mollusca</taxon>
        <taxon>Cephalopoda</taxon>
        <taxon>Coleoidea</taxon>
        <taxon>Octopodiformes</taxon>
        <taxon>Octopoda</taxon>
        <taxon>Incirrata</taxon>
        <taxon>Octopodidae</taxon>
        <taxon>Octopus</taxon>
    </lineage>
</organism>
<evidence type="ECO:0000256" key="1">
    <source>
        <dbReference type="SAM" id="Phobius"/>
    </source>
</evidence>
<sequence length="50" mass="5631">MQQSILIILMLQYATLVGLSIIVGGPYYALLGLVTGFIYVFYLAWKYTPN</sequence>
<feature type="transmembrane region" description="Helical" evidence="1">
    <location>
        <begin position="28"/>
        <end position="45"/>
    </location>
</feature>
<name>A0A0L8I9R2_OCTBM</name>